<keyword evidence="4" id="KW-1185">Reference proteome</keyword>
<dbReference type="EMBL" id="PYGA01000004">
    <property type="protein sequence ID" value="PSK98824.1"/>
    <property type="molecule type" value="Genomic_DNA"/>
</dbReference>
<gene>
    <name evidence="3" type="ORF">CLV63_10448</name>
</gene>
<accession>A0A2P8DNM9</accession>
<sequence>MRLTGAMAEPSYPEPPTDGAVRLRSWRDDDVPCVEQASRDPRIPEATTVPARYTAAEALAFIRRQHGRLATGEGISFAIAAHSTDEALGLVILSRRPQAGVAGIGYWVVPKARRRGLATRAVGIASGWGLDAGGFARVEAWVEPDNRASQRVLEANGFAREGLLRSFLVLGARRADVLVYSRI</sequence>
<protein>
    <submittedName>
        <fullName evidence="3">RimJ/RimL family protein N-acetyltransferase</fullName>
    </submittedName>
</protein>
<dbReference type="PANTHER" id="PTHR43441:SF10">
    <property type="entry name" value="ACETYLTRANSFERASE"/>
    <property type="match status" value="1"/>
</dbReference>
<dbReference type="Gene3D" id="3.40.630.30">
    <property type="match status" value="1"/>
</dbReference>
<evidence type="ECO:0000313" key="3">
    <source>
        <dbReference type="EMBL" id="PSK98824.1"/>
    </source>
</evidence>
<feature type="domain" description="N-acetyltransferase" evidence="2">
    <location>
        <begin position="21"/>
        <end position="176"/>
    </location>
</feature>
<dbReference type="SUPFAM" id="SSF55729">
    <property type="entry name" value="Acyl-CoA N-acyltransferases (Nat)"/>
    <property type="match status" value="1"/>
</dbReference>
<proteinExistence type="predicted"/>
<dbReference type="InterPro" id="IPR051908">
    <property type="entry name" value="Ribosomal_N-acetyltransferase"/>
</dbReference>
<evidence type="ECO:0000256" key="1">
    <source>
        <dbReference type="SAM" id="MobiDB-lite"/>
    </source>
</evidence>
<comment type="caution">
    <text evidence="3">The sequence shown here is derived from an EMBL/GenBank/DDBJ whole genome shotgun (WGS) entry which is preliminary data.</text>
</comment>
<dbReference type="InterPro" id="IPR000182">
    <property type="entry name" value="GNAT_dom"/>
</dbReference>
<name>A0A2P8DNM9_9ACTN</name>
<dbReference type="Pfam" id="PF13302">
    <property type="entry name" value="Acetyltransf_3"/>
    <property type="match status" value="1"/>
</dbReference>
<feature type="region of interest" description="Disordered" evidence="1">
    <location>
        <begin position="1"/>
        <end position="20"/>
    </location>
</feature>
<dbReference type="AlphaFoldDB" id="A0A2P8DNM9"/>
<organism evidence="3 4">
    <name type="scientific">Murinocardiopsis flavida</name>
    <dbReference type="NCBI Taxonomy" id="645275"/>
    <lineage>
        <taxon>Bacteria</taxon>
        <taxon>Bacillati</taxon>
        <taxon>Actinomycetota</taxon>
        <taxon>Actinomycetes</taxon>
        <taxon>Streptosporangiales</taxon>
        <taxon>Nocardiopsidaceae</taxon>
        <taxon>Murinocardiopsis</taxon>
    </lineage>
</organism>
<dbReference type="PROSITE" id="PS51186">
    <property type="entry name" value="GNAT"/>
    <property type="match status" value="1"/>
</dbReference>
<dbReference type="PANTHER" id="PTHR43441">
    <property type="entry name" value="RIBOSOMAL-PROTEIN-SERINE ACETYLTRANSFERASE"/>
    <property type="match status" value="1"/>
</dbReference>
<dbReference type="Proteomes" id="UP000240542">
    <property type="component" value="Unassembled WGS sequence"/>
</dbReference>
<dbReference type="InterPro" id="IPR016181">
    <property type="entry name" value="Acyl_CoA_acyltransferase"/>
</dbReference>
<evidence type="ECO:0000313" key="4">
    <source>
        <dbReference type="Proteomes" id="UP000240542"/>
    </source>
</evidence>
<reference evidence="3 4" key="1">
    <citation type="submission" date="2018-03" db="EMBL/GenBank/DDBJ databases">
        <title>Genomic Encyclopedia of Archaeal and Bacterial Type Strains, Phase II (KMG-II): from individual species to whole genera.</title>
        <authorList>
            <person name="Goeker M."/>
        </authorList>
    </citation>
    <scope>NUCLEOTIDE SEQUENCE [LARGE SCALE GENOMIC DNA]</scope>
    <source>
        <strain evidence="3 4">DSM 45312</strain>
    </source>
</reference>
<evidence type="ECO:0000259" key="2">
    <source>
        <dbReference type="PROSITE" id="PS51186"/>
    </source>
</evidence>
<keyword evidence="3" id="KW-0808">Transferase</keyword>
<dbReference type="GO" id="GO:1990189">
    <property type="term" value="F:protein N-terminal-serine acetyltransferase activity"/>
    <property type="evidence" value="ECO:0007669"/>
    <property type="project" value="TreeGrafter"/>
</dbReference>
<dbReference type="GO" id="GO:0005737">
    <property type="term" value="C:cytoplasm"/>
    <property type="evidence" value="ECO:0007669"/>
    <property type="project" value="TreeGrafter"/>
</dbReference>
<dbReference type="GO" id="GO:0008999">
    <property type="term" value="F:protein-N-terminal-alanine acetyltransferase activity"/>
    <property type="evidence" value="ECO:0007669"/>
    <property type="project" value="TreeGrafter"/>
</dbReference>